<dbReference type="PROSITE" id="PS51186">
    <property type="entry name" value="GNAT"/>
    <property type="match status" value="1"/>
</dbReference>
<evidence type="ECO:0000313" key="4">
    <source>
        <dbReference type="EMBL" id="MFC5521517.1"/>
    </source>
</evidence>
<accession>A0ABW0QCB3</accession>
<organism evidence="4 5">
    <name type="scientific">Polaromonas jejuensis</name>
    <dbReference type="NCBI Taxonomy" id="457502"/>
    <lineage>
        <taxon>Bacteria</taxon>
        <taxon>Pseudomonadati</taxon>
        <taxon>Pseudomonadota</taxon>
        <taxon>Betaproteobacteria</taxon>
        <taxon>Burkholderiales</taxon>
        <taxon>Comamonadaceae</taxon>
        <taxon>Polaromonas</taxon>
    </lineage>
</organism>
<gene>
    <name evidence="4" type="ORF">ACFPP7_11390</name>
</gene>
<dbReference type="InterPro" id="IPR016181">
    <property type="entry name" value="Acyl_CoA_acyltransferase"/>
</dbReference>
<name>A0ABW0QCB3_9BURK</name>
<dbReference type="Proteomes" id="UP001596084">
    <property type="component" value="Unassembled WGS sequence"/>
</dbReference>
<comment type="caution">
    <text evidence="4">The sequence shown here is derived from an EMBL/GenBank/DDBJ whole genome shotgun (WGS) entry which is preliminary data.</text>
</comment>
<reference evidence="5" key="1">
    <citation type="journal article" date="2019" name="Int. J. Syst. Evol. Microbiol.">
        <title>The Global Catalogue of Microorganisms (GCM) 10K type strain sequencing project: providing services to taxonomists for standard genome sequencing and annotation.</title>
        <authorList>
            <consortium name="The Broad Institute Genomics Platform"/>
            <consortium name="The Broad Institute Genome Sequencing Center for Infectious Disease"/>
            <person name="Wu L."/>
            <person name="Ma J."/>
        </authorList>
    </citation>
    <scope>NUCLEOTIDE SEQUENCE [LARGE SCALE GENOMIC DNA]</scope>
    <source>
        <strain evidence="5">CGMCC 4.7277</strain>
    </source>
</reference>
<evidence type="ECO:0000313" key="5">
    <source>
        <dbReference type="Proteomes" id="UP001596084"/>
    </source>
</evidence>
<evidence type="ECO:0000256" key="1">
    <source>
        <dbReference type="ARBA" id="ARBA00022679"/>
    </source>
</evidence>
<dbReference type="CDD" id="cd04301">
    <property type="entry name" value="NAT_SF"/>
    <property type="match status" value="1"/>
</dbReference>
<dbReference type="InterPro" id="IPR050832">
    <property type="entry name" value="Bact_Acetyltransf"/>
</dbReference>
<dbReference type="InterPro" id="IPR000182">
    <property type="entry name" value="GNAT_dom"/>
</dbReference>
<proteinExistence type="predicted"/>
<feature type="domain" description="N-acetyltransferase" evidence="3">
    <location>
        <begin position="4"/>
        <end position="151"/>
    </location>
</feature>
<protein>
    <submittedName>
        <fullName evidence="4">GNAT family N-acetyltransferase</fullName>
    </submittedName>
</protein>
<dbReference type="Pfam" id="PF13508">
    <property type="entry name" value="Acetyltransf_7"/>
    <property type="match status" value="1"/>
</dbReference>
<dbReference type="EMBL" id="JBHSMX010000016">
    <property type="protein sequence ID" value="MFC5521517.1"/>
    <property type="molecule type" value="Genomic_DNA"/>
</dbReference>
<evidence type="ECO:0000259" key="3">
    <source>
        <dbReference type="PROSITE" id="PS51186"/>
    </source>
</evidence>
<keyword evidence="5" id="KW-1185">Reference proteome</keyword>
<sequence>MSDLSIRRARPEDVPGITACVCAAYLHYIERIGRQPGPMLKDYADTVRQCQVHVAVQDHAVAGVIVLQLTDEGFYLDNVAVHPSVKGSGIGRRLLELAELEARRQGYASIYLATHELMTENRALYLRIGYVEYDHRVVNGFPRVFFRKSLS</sequence>
<dbReference type="Gene3D" id="3.40.630.30">
    <property type="match status" value="1"/>
</dbReference>
<evidence type="ECO:0000256" key="2">
    <source>
        <dbReference type="ARBA" id="ARBA00023315"/>
    </source>
</evidence>
<dbReference type="PANTHER" id="PTHR43877:SF2">
    <property type="entry name" value="AMINOALKYLPHOSPHONATE N-ACETYLTRANSFERASE-RELATED"/>
    <property type="match status" value="1"/>
</dbReference>
<dbReference type="PANTHER" id="PTHR43877">
    <property type="entry name" value="AMINOALKYLPHOSPHONATE N-ACETYLTRANSFERASE-RELATED-RELATED"/>
    <property type="match status" value="1"/>
</dbReference>
<dbReference type="SUPFAM" id="SSF55729">
    <property type="entry name" value="Acyl-CoA N-acyltransferases (Nat)"/>
    <property type="match status" value="1"/>
</dbReference>
<keyword evidence="1" id="KW-0808">Transferase</keyword>
<dbReference type="RefSeq" id="WP_068834544.1">
    <property type="nucleotide sequence ID" value="NZ_JBHSMX010000016.1"/>
</dbReference>
<keyword evidence="2" id="KW-0012">Acyltransferase</keyword>